<reference evidence="2 3" key="1">
    <citation type="submission" date="2014-09" db="EMBL/GenBank/DDBJ databases">
        <authorList>
            <person name="Martin A.A."/>
        </authorList>
    </citation>
    <scope>NUCLEOTIDE SEQUENCE</scope>
    <source>
        <strain evidence="3">ED321</strain>
        <strain evidence="2">ED321 Heterogonic</strain>
    </source>
</reference>
<reference evidence="4" key="2">
    <citation type="submission" date="2020-12" db="UniProtKB">
        <authorList>
            <consortium name="WormBaseParasite"/>
        </authorList>
    </citation>
    <scope>IDENTIFICATION</scope>
</reference>
<dbReference type="RefSeq" id="XP_024507807.1">
    <property type="nucleotide sequence ID" value="XM_024654435.1"/>
</dbReference>
<name>A0A090LFS1_STRRB</name>
<dbReference type="WormBase" id="SRAE_2000326300">
    <property type="protein sequence ID" value="SRP03954"/>
    <property type="gene ID" value="WBGene00263484"/>
</dbReference>
<dbReference type="WBParaSite" id="SRAE_2000326300.1">
    <property type="protein sequence ID" value="SRAE_2000326300.1"/>
    <property type="gene ID" value="WBGene00263484"/>
</dbReference>
<dbReference type="Proteomes" id="UP000035682">
    <property type="component" value="Unplaced"/>
</dbReference>
<evidence type="ECO:0000313" key="3">
    <source>
        <dbReference type="Proteomes" id="UP000035682"/>
    </source>
</evidence>
<evidence type="ECO:0000313" key="4">
    <source>
        <dbReference type="WBParaSite" id="SRAE_2000326300.1"/>
    </source>
</evidence>
<organism evidence="2">
    <name type="scientific">Strongyloides ratti</name>
    <name type="common">Parasitic roundworm</name>
    <dbReference type="NCBI Taxonomy" id="34506"/>
    <lineage>
        <taxon>Eukaryota</taxon>
        <taxon>Metazoa</taxon>
        <taxon>Ecdysozoa</taxon>
        <taxon>Nematoda</taxon>
        <taxon>Chromadorea</taxon>
        <taxon>Rhabditida</taxon>
        <taxon>Tylenchina</taxon>
        <taxon>Panagrolaimomorpha</taxon>
        <taxon>Strongyloidoidea</taxon>
        <taxon>Strongyloididae</taxon>
        <taxon>Strongyloides</taxon>
    </lineage>
</organism>
<accession>A0A090LFS1</accession>
<sequence length="133" mass="15516">MPSTILSNISNIDGMRENSKKSGIKSSTKQKKQKKNSQSKTVTSNEDKKKALKRYFRKKVYRPIIIRRILSSKVVKKRIIFTYNDDKGNIMQGIMEDLIENEQYANLVFEFLNRRRGSLTTHFECGLYDDMNG</sequence>
<proteinExistence type="predicted"/>
<feature type="compositionally biased region" description="Polar residues" evidence="1">
    <location>
        <begin position="1"/>
        <end position="11"/>
    </location>
</feature>
<gene>
    <name evidence="2 4 5" type="ORF">SRAE_2000326300</name>
</gene>
<feature type="compositionally biased region" description="Basic residues" evidence="1">
    <location>
        <begin position="28"/>
        <end position="37"/>
    </location>
</feature>
<protein>
    <submittedName>
        <fullName evidence="2 4">Uncharacterized protein</fullName>
    </submittedName>
</protein>
<dbReference type="AlphaFoldDB" id="A0A090LFS1"/>
<dbReference type="CTD" id="36380977"/>
<keyword evidence="3" id="KW-1185">Reference proteome</keyword>
<evidence type="ECO:0000256" key="1">
    <source>
        <dbReference type="SAM" id="MobiDB-lite"/>
    </source>
</evidence>
<feature type="region of interest" description="Disordered" evidence="1">
    <location>
        <begin position="1"/>
        <end position="49"/>
    </location>
</feature>
<evidence type="ECO:0000313" key="2">
    <source>
        <dbReference type="EMBL" id="CEF68607.1"/>
    </source>
</evidence>
<dbReference type="EMBL" id="LN609529">
    <property type="protein sequence ID" value="CEF68607.1"/>
    <property type="molecule type" value="Genomic_DNA"/>
</dbReference>
<dbReference type="GeneID" id="36380977"/>
<evidence type="ECO:0000313" key="5">
    <source>
        <dbReference type="WormBase" id="SRAE_2000326300"/>
    </source>
</evidence>